<dbReference type="OrthoDB" id="6079986at2"/>
<keyword evidence="1" id="KW-1003">Cell membrane</keyword>
<accession>A0A6I4SNE5</accession>
<dbReference type="AlphaFoldDB" id="A0A6I4SNE5"/>
<comment type="caution">
    <text evidence="2">The sequence shown here is derived from an EMBL/GenBank/DDBJ whole genome shotgun (WGS) entry which is preliminary data.</text>
</comment>
<keyword evidence="1" id="KW-1133">Transmembrane helix</keyword>
<keyword evidence="3" id="KW-1185">Reference proteome</keyword>
<keyword evidence="1" id="KW-0812">Transmembrane</keyword>
<feature type="transmembrane region" description="Helical" evidence="1">
    <location>
        <begin position="162"/>
        <end position="182"/>
    </location>
</feature>
<proteinExistence type="inferred from homology"/>
<dbReference type="InterPro" id="IPR002994">
    <property type="entry name" value="Surf1/Shy1"/>
</dbReference>
<sequence>MTIRDIPVVSTIVVLAAIITMIWLGFWQLGRADEKEAMLASYAAVEVGAEAVPYPSDGDAMEASLYRVTNVRCAEVLSMRATAGTNTVGAKGWAHIANCQLEQGADADIALGWSRDPESPEWGGGVVSGVLGPGGKIVADPPLADLGPLATPDPADLPNNHLAYAVQWFLFALTALVIYIIALRVRAKRSQTLPE</sequence>
<organism evidence="2 3">
    <name type="scientific">Pontixanthobacter gangjinensis</name>
    <dbReference type="NCBI Taxonomy" id="1028742"/>
    <lineage>
        <taxon>Bacteria</taxon>
        <taxon>Pseudomonadati</taxon>
        <taxon>Pseudomonadota</taxon>
        <taxon>Alphaproteobacteria</taxon>
        <taxon>Sphingomonadales</taxon>
        <taxon>Erythrobacteraceae</taxon>
        <taxon>Pontixanthobacter</taxon>
    </lineage>
</organism>
<feature type="transmembrane region" description="Helical" evidence="1">
    <location>
        <begin position="7"/>
        <end position="29"/>
    </location>
</feature>
<dbReference type="Pfam" id="PF02104">
    <property type="entry name" value="SURF1"/>
    <property type="match status" value="1"/>
</dbReference>
<gene>
    <name evidence="2" type="ORF">GRI36_11185</name>
</gene>
<reference evidence="2 3" key="1">
    <citation type="submission" date="2019-12" db="EMBL/GenBank/DDBJ databases">
        <title>Genomic-based taxomic classification of the family Erythrobacteraceae.</title>
        <authorList>
            <person name="Xu L."/>
        </authorList>
    </citation>
    <scope>NUCLEOTIDE SEQUENCE [LARGE SCALE GENOMIC DNA]</scope>
    <source>
        <strain evidence="2 3">JCM 17802</strain>
    </source>
</reference>
<evidence type="ECO:0000256" key="1">
    <source>
        <dbReference type="RuleBase" id="RU363076"/>
    </source>
</evidence>
<dbReference type="EMBL" id="WTYS01000001">
    <property type="protein sequence ID" value="MXO57441.1"/>
    <property type="molecule type" value="Genomic_DNA"/>
</dbReference>
<name>A0A6I4SNE5_9SPHN</name>
<protein>
    <recommendedName>
        <fullName evidence="1">SURF1-like protein</fullName>
    </recommendedName>
</protein>
<comment type="similarity">
    <text evidence="1">Belongs to the SURF1 family.</text>
</comment>
<dbReference type="GO" id="GO:0005886">
    <property type="term" value="C:plasma membrane"/>
    <property type="evidence" value="ECO:0007669"/>
    <property type="project" value="UniProtKB-SubCell"/>
</dbReference>
<evidence type="ECO:0000313" key="3">
    <source>
        <dbReference type="Proteomes" id="UP000468943"/>
    </source>
</evidence>
<comment type="subcellular location">
    <subcellularLocation>
        <location evidence="1">Cell membrane</location>
        <topology evidence="1">Multi-pass membrane protein</topology>
    </subcellularLocation>
</comment>
<evidence type="ECO:0000313" key="2">
    <source>
        <dbReference type="EMBL" id="MXO57441.1"/>
    </source>
</evidence>
<keyword evidence="1" id="KW-0472">Membrane</keyword>
<dbReference type="Proteomes" id="UP000468943">
    <property type="component" value="Unassembled WGS sequence"/>
</dbReference>
<dbReference type="RefSeq" id="WP_160598525.1">
    <property type="nucleotide sequence ID" value="NZ_WTYS01000001.1"/>
</dbReference>